<dbReference type="InterPro" id="IPR027994">
    <property type="entry name" value="WxL_dom"/>
</dbReference>
<feature type="domain" description="WxL" evidence="2">
    <location>
        <begin position="45"/>
        <end position="197"/>
    </location>
</feature>
<dbReference type="AlphaFoldDB" id="A0A069D0N8"/>
<accession>A0A069D0N8</accession>
<feature type="signal peptide" evidence="1">
    <location>
        <begin position="1"/>
        <end position="27"/>
    </location>
</feature>
<keyword evidence="1" id="KW-0732">Signal</keyword>
<dbReference type="OrthoDB" id="2339326at2"/>
<proteinExistence type="predicted"/>
<name>A0A069D0N8_WEIOS</name>
<feature type="chain" id="PRO_5001659786" description="WxL domain-containing protein" evidence="1">
    <location>
        <begin position="28"/>
        <end position="199"/>
    </location>
</feature>
<keyword evidence="4" id="KW-1185">Reference proteome</keyword>
<reference evidence="4" key="1">
    <citation type="journal article" date="2014" name="Genome Announc.">
        <title>Draft genome sequence of Weissella oryzae SG25T, isolated from fermented rice grains.</title>
        <authorList>
            <person name="Tanizawa Y."/>
            <person name="Fujisawa T."/>
            <person name="Mochizuki T."/>
            <person name="Kaminuma E."/>
            <person name="Suzuki Y."/>
            <person name="Nakamura Y."/>
            <person name="Tohno M."/>
        </authorList>
    </citation>
    <scope>NUCLEOTIDE SEQUENCE [LARGE SCALE GENOMIC DNA]</scope>
    <source>
        <strain evidence="4">DSM 25784 / JCM 18191 / LMG 30913 / SG25</strain>
    </source>
</reference>
<organism evidence="3 4">
    <name type="scientific">Weissella oryzae (strain DSM 25784 / JCM 18191 / LMG 30913 / SG25)</name>
    <dbReference type="NCBI Taxonomy" id="1329250"/>
    <lineage>
        <taxon>Bacteria</taxon>
        <taxon>Bacillati</taxon>
        <taxon>Bacillota</taxon>
        <taxon>Bacilli</taxon>
        <taxon>Lactobacillales</taxon>
        <taxon>Lactobacillaceae</taxon>
        <taxon>Weissella</taxon>
    </lineage>
</organism>
<dbReference type="RefSeq" id="WP_052348541.1">
    <property type="nucleotide sequence ID" value="NZ_DF820489.1"/>
</dbReference>
<dbReference type="EMBL" id="DF820489">
    <property type="protein sequence ID" value="GAK30886.1"/>
    <property type="molecule type" value="Genomic_DNA"/>
</dbReference>
<gene>
    <name evidence="3" type="ORF">WOSG25_060040</name>
</gene>
<dbReference type="Pfam" id="PF13731">
    <property type="entry name" value="WxL"/>
    <property type="match status" value="1"/>
</dbReference>
<evidence type="ECO:0000256" key="1">
    <source>
        <dbReference type="SAM" id="SignalP"/>
    </source>
</evidence>
<evidence type="ECO:0000313" key="4">
    <source>
        <dbReference type="Proteomes" id="UP000030643"/>
    </source>
</evidence>
<protein>
    <recommendedName>
        <fullName evidence="2">WxL domain-containing protein</fullName>
    </recommendedName>
</protein>
<sequence length="199" mass="20170">MKIATILTGSLVVSTSFAILASGSVFAATSTQVGTSNVSASLTAPKQPEDQTLTLNKVPDLDFGTKEITASALDLAQTTKVGDSKVAVSDSRGTGAGYTVTVALTGAFKDASSHTLAGSTLTLNNVDAMSADSGADIANKTSATLTDSSAQTIITAAKDQGLGNWNYTISGSNLHVLPGMYAGNYKGQLTWTLASTPKA</sequence>
<evidence type="ECO:0000259" key="2">
    <source>
        <dbReference type="Pfam" id="PF13731"/>
    </source>
</evidence>
<dbReference type="Proteomes" id="UP000030643">
    <property type="component" value="Unassembled WGS sequence"/>
</dbReference>
<evidence type="ECO:0000313" key="3">
    <source>
        <dbReference type="EMBL" id="GAK30886.1"/>
    </source>
</evidence>
<dbReference type="STRING" id="1329250.WOSG25_060040"/>